<dbReference type="Pfam" id="PF08281">
    <property type="entry name" value="Sigma70_r4_2"/>
    <property type="match status" value="1"/>
</dbReference>
<evidence type="ECO:0000256" key="3">
    <source>
        <dbReference type="ARBA" id="ARBA00023082"/>
    </source>
</evidence>
<feature type="domain" description="RNA polymerase sigma-70 region 2" evidence="5">
    <location>
        <begin position="17"/>
        <end position="76"/>
    </location>
</feature>
<organism evidence="7 8">
    <name type="scientific">Hallella seregens ATCC 51272</name>
    <dbReference type="NCBI Taxonomy" id="1336250"/>
    <lineage>
        <taxon>Bacteria</taxon>
        <taxon>Pseudomonadati</taxon>
        <taxon>Bacteroidota</taxon>
        <taxon>Bacteroidia</taxon>
        <taxon>Bacteroidales</taxon>
        <taxon>Prevotellaceae</taxon>
        <taxon>Hallella</taxon>
    </lineage>
</organism>
<evidence type="ECO:0000313" key="8">
    <source>
        <dbReference type="Proteomes" id="UP001589688"/>
    </source>
</evidence>
<dbReference type="InterPro" id="IPR014327">
    <property type="entry name" value="RNA_pol_sigma70_bacteroid"/>
</dbReference>
<evidence type="ECO:0000259" key="6">
    <source>
        <dbReference type="Pfam" id="PF08281"/>
    </source>
</evidence>
<dbReference type="InterPro" id="IPR036388">
    <property type="entry name" value="WH-like_DNA-bd_sf"/>
</dbReference>
<dbReference type="SUPFAM" id="SSF88946">
    <property type="entry name" value="Sigma2 domain of RNA polymerase sigma factors"/>
    <property type="match status" value="1"/>
</dbReference>
<keyword evidence="8" id="KW-1185">Reference proteome</keyword>
<dbReference type="InterPro" id="IPR013249">
    <property type="entry name" value="RNA_pol_sigma70_r4_t2"/>
</dbReference>
<dbReference type="SUPFAM" id="SSF88659">
    <property type="entry name" value="Sigma3 and sigma4 domains of RNA polymerase sigma factors"/>
    <property type="match status" value="1"/>
</dbReference>
<comment type="similarity">
    <text evidence="1">Belongs to the sigma-70 factor family. ECF subfamily.</text>
</comment>
<keyword evidence="3" id="KW-0731">Sigma factor</keyword>
<sequence>METITEDHFRQIFRNQYSALLNYALTLFADEEVKDIVQEAFVELWKRRDTLNDDDHIKAFLYKTVYTRTLNMVRHRHIVQGYSEQKKQIENRRMKYYQPDQSDVMRHIESRELGRQIDTAIDELPEKCRMAFTLSYLHGMKNKEISGVMKISVRTVDTHIFKALRYLRGRLGFLARE</sequence>
<keyword evidence="2" id="KW-0805">Transcription regulation</keyword>
<dbReference type="PANTHER" id="PTHR43133:SF46">
    <property type="entry name" value="RNA POLYMERASE SIGMA-70 FACTOR ECF SUBFAMILY"/>
    <property type="match status" value="1"/>
</dbReference>
<comment type="caution">
    <text evidence="7">The sequence shown here is derived from an EMBL/GenBank/DDBJ whole genome shotgun (WGS) entry which is preliminary data.</text>
</comment>
<gene>
    <name evidence="7" type="ORF">ACFFK8_12625</name>
</gene>
<feature type="domain" description="RNA polymerase sigma factor 70 region 4 type 2" evidence="6">
    <location>
        <begin position="115"/>
        <end position="166"/>
    </location>
</feature>
<dbReference type="InterPro" id="IPR013325">
    <property type="entry name" value="RNA_pol_sigma_r2"/>
</dbReference>
<dbReference type="Gene3D" id="1.10.10.10">
    <property type="entry name" value="Winged helix-like DNA-binding domain superfamily/Winged helix DNA-binding domain"/>
    <property type="match status" value="1"/>
</dbReference>
<dbReference type="Pfam" id="PF04542">
    <property type="entry name" value="Sigma70_r2"/>
    <property type="match status" value="1"/>
</dbReference>
<evidence type="ECO:0000256" key="2">
    <source>
        <dbReference type="ARBA" id="ARBA00023015"/>
    </source>
</evidence>
<dbReference type="InterPro" id="IPR007627">
    <property type="entry name" value="RNA_pol_sigma70_r2"/>
</dbReference>
<dbReference type="Proteomes" id="UP001589688">
    <property type="component" value="Unassembled WGS sequence"/>
</dbReference>
<dbReference type="InterPro" id="IPR013324">
    <property type="entry name" value="RNA_pol_sigma_r3/r4-like"/>
</dbReference>
<dbReference type="InterPro" id="IPR039425">
    <property type="entry name" value="RNA_pol_sigma-70-like"/>
</dbReference>
<evidence type="ECO:0000256" key="4">
    <source>
        <dbReference type="ARBA" id="ARBA00023163"/>
    </source>
</evidence>
<evidence type="ECO:0000256" key="1">
    <source>
        <dbReference type="ARBA" id="ARBA00010641"/>
    </source>
</evidence>
<reference evidence="7 8" key="1">
    <citation type="submission" date="2024-09" db="EMBL/GenBank/DDBJ databases">
        <authorList>
            <person name="Sun Q."/>
            <person name="Mori K."/>
        </authorList>
    </citation>
    <scope>NUCLEOTIDE SEQUENCE [LARGE SCALE GENOMIC DNA]</scope>
    <source>
        <strain evidence="7 8">ATCC 51272</strain>
    </source>
</reference>
<dbReference type="PANTHER" id="PTHR43133">
    <property type="entry name" value="RNA POLYMERASE ECF-TYPE SIGMA FACTO"/>
    <property type="match status" value="1"/>
</dbReference>
<keyword evidence="4" id="KW-0804">Transcription</keyword>
<dbReference type="InterPro" id="IPR014284">
    <property type="entry name" value="RNA_pol_sigma-70_dom"/>
</dbReference>
<dbReference type="NCBIfam" id="TIGR02937">
    <property type="entry name" value="sigma70-ECF"/>
    <property type="match status" value="1"/>
</dbReference>
<evidence type="ECO:0000313" key="7">
    <source>
        <dbReference type="EMBL" id="MFB9898613.1"/>
    </source>
</evidence>
<protein>
    <submittedName>
        <fullName evidence="7">RNA polymerase sigma-70 factor</fullName>
    </submittedName>
</protein>
<dbReference type="Gene3D" id="1.10.1740.10">
    <property type="match status" value="1"/>
</dbReference>
<dbReference type="EMBL" id="JBHLZF010000002">
    <property type="protein sequence ID" value="MFB9898613.1"/>
    <property type="molecule type" value="Genomic_DNA"/>
</dbReference>
<accession>A0ABV5ZMJ9</accession>
<name>A0ABV5ZMJ9_9BACT</name>
<evidence type="ECO:0000259" key="5">
    <source>
        <dbReference type="Pfam" id="PF04542"/>
    </source>
</evidence>
<dbReference type="RefSeq" id="WP_005844797.1">
    <property type="nucleotide sequence ID" value="NZ_JADU01000017.1"/>
</dbReference>
<dbReference type="NCBIfam" id="TIGR02985">
    <property type="entry name" value="Sig70_bacteroi1"/>
    <property type="match status" value="1"/>
</dbReference>
<proteinExistence type="inferred from homology"/>